<keyword evidence="10" id="KW-1133">Transmembrane helix</keyword>
<keyword evidence="10" id="KW-0472">Membrane</keyword>
<dbReference type="PANTHER" id="PTHR31707">
    <property type="entry name" value="PECTINESTERASE"/>
    <property type="match status" value="1"/>
</dbReference>
<feature type="active site" evidence="8">
    <location>
        <position position="388"/>
    </location>
</feature>
<reference evidence="12" key="1">
    <citation type="submission" date="2022-02" db="EMBL/GenBank/DDBJ databases">
        <authorList>
            <person name="Henning P.M."/>
            <person name="McCubbin A.G."/>
            <person name="Shore J.S."/>
        </authorList>
    </citation>
    <scope>NUCLEOTIDE SEQUENCE</scope>
    <source>
        <strain evidence="12">F60SS</strain>
        <tissue evidence="12">Leaves</tissue>
    </source>
</reference>
<dbReference type="NCBIfam" id="TIGR01614">
    <property type="entry name" value="PME_inhib"/>
    <property type="match status" value="1"/>
</dbReference>
<keyword evidence="5 9" id="KW-0134">Cell wall</keyword>
<dbReference type="AlphaFoldDB" id="A0A9Q0FS26"/>
<comment type="caution">
    <text evidence="12">The sequence shown here is derived from an EMBL/GenBank/DDBJ whole genome shotgun (WGS) entry which is preliminary data.</text>
</comment>
<evidence type="ECO:0000256" key="1">
    <source>
        <dbReference type="ARBA" id="ARBA00004191"/>
    </source>
</evidence>
<evidence type="ECO:0000313" key="13">
    <source>
        <dbReference type="Proteomes" id="UP001141552"/>
    </source>
</evidence>
<dbReference type="InterPro" id="IPR033131">
    <property type="entry name" value="Pectinesterase_Asp_AS"/>
</dbReference>
<dbReference type="InterPro" id="IPR018040">
    <property type="entry name" value="Pectinesterase_Tyr_AS"/>
</dbReference>
<accession>A0A9Q0FS26</accession>
<dbReference type="PROSITE" id="PS00503">
    <property type="entry name" value="PECTINESTERASE_2"/>
    <property type="match status" value="1"/>
</dbReference>
<comment type="catalytic activity">
    <reaction evidence="9">
        <text>[(1-&gt;4)-alpha-D-galacturonosyl methyl ester](n) + n H2O = [(1-&gt;4)-alpha-D-galacturonosyl](n) + n methanol + n H(+)</text>
        <dbReference type="Rhea" id="RHEA:22380"/>
        <dbReference type="Rhea" id="RHEA-COMP:14570"/>
        <dbReference type="Rhea" id="RHEA-COMP:14573"/>
        <dbReference type="ChEBI" id="CHEBI:15377"/>
        <dbReference type="ChEBI" id="CHEBI:15378"/>
        <dbReference type="ChEBI" id="CHEBI:17790"/>
        <dbReference type="ChEBI" id="CHEBI:140522"/>
        <dbReference type="ChEBI" id="CHEBI:140523"/>
        <dbReference type="EC" id="3.1.1.11"/>
    </reaction>
</comment>
<dbReference type="Pfam" id="PF04043">
    <property type="entry name" value="PMEI"/>
    <property type="match status" value="1"/>
</dbReference>
<dbReference type="GO" id="GO:0045490">
    <property type="term" value="P:pectin catabolic process"/>
    <property type="evidence" value="ECO:0007669"/>
    <property type="project" value="UniProtKB-UniRule"/>
</dbReference>
<comment type="similarity">
    <text evidence="4">In the C-terminal section; belongs to the pectinesterase family.</text>
</comment>
<gene>
    <name evidence="12" type="ORF">Tsubulata_005483</name>
</gene>
<evidence type="ECO:0000256" key="4">
    <source>
        <dbReference type="ARBA" id="ARBA00007786"/>
    </source>
</evidence>
<dbReference type="Gene3D" id="2.160.20.10">
    <property type="entry name" value="Single-stranded right-handed beta-helix, Pectin lyase-like"/>
    <property type="match status" value="1"/>
</dbReference>
<dbReference type="PROSITE" id="PS00800">
    <property type="entry name" value="PECTINESTERASE_1"/>
    <property type="match status" value="1"/>
</dbReference>
<evidence type="ECO:0000256" key="3">
    <source>
        <dbReference type="ARBA" id="ARBA00006027"/>
    </source>
</evidence>
<evidence type="ECO:0000256" key="8">
    <source>
        <dbReference type="PROSITE-ProRule" id="PRU10040"/>
    </source>
</evidence>
<dbReference type="OrthoDB" id="2019149at2759"/>
<dbReference type="SMART" id="SM00856">
    <property type="entry name" value="PMEI"/>
    <property type="match status" value="1"/>
</dbReference>
<proteinExistence type="inferred from homology"/>
<dbReference type="EC" id="3.1.1.11" evidence="9"/>
<evidence type="ECO:0000256" key="9">
    <source>
        <dbReference type="RuleBase" id="RU000589"/>
    </source>
</evidence>
<evidence type="ECO:0000256" key="10">
    <source>
        <dbReference type="SAM" id="Phobius"/>
    </source>
</evidence>
<dbReference type="Proteomes" id="UP001141552">
    <property type="component" value="Unassembled WGS sequence"/>
</dbReference>
<comment type="function">
    <text evidence="9">Acts in the modification of cell walls via demethylesterification of cell wall pectin.</text>
</comment>
<dbReference type="InterPro" id="IPR012334">
    <property type="entry name" value="Pectin_lyas_fold"/>
</dbReference>
<sequence>MASHEQPFLLNTSTTTKFNSKTLVLVLSVCAILFSTLFITQVITLRHTGPSTPLDFCNRAHDPQECLLMVSEAVSNGVQESNGIHLLQTFLAKSVSEMRLAIQTAREENSKVNDHRDQAALADCMELMDMSIDRVTTTLEALASGRTRRVYADAHTWLSGVLTNHVTCSDGINTSSLPAMKVLLHRLISRARISLAAAASMSPSDSTDIFQPLNGRLPRWFLVRDLRLLKRGASNVEANVVVAQDGSGNFKTVQEAVDSAPDKGKTRYVIHVKQGIYVENVEIGKKKKNVMIVGDGMDSTIITGSLNVADGSTTFRSATLAVTGDGFILQDVGVQNTAGPEKHQAVALRVSADQCVINRCRIDAYQDTLYAHSYRQFYRDCYITGTIDFIFGNAAVVIQNSWIAARKPMEHQKNMVTAQGRIDPNQNTGTSIQCCDIVASTDLEPVQDQFPTYLGRPWKEYSRTVFMQSYLDAHIHPAGWAEWNKDFALNTLYYGEFANRGPGAGVSNRVNWTGYHVITDPNEARQFTVAQMIQGGEWLGATGVSYTEGL</sequence>
<organism evidence="12 13">
    <name type="scientific">Turnera subulata</name>
    <dbReference type="NCBI Taxonomy" id="218843"/>
    <lineage>
        <taxon>Eukaryota</taxon>
        <taxon>Viridiplantae</taxon>
        <taxon>Streptophyta</taxon>
        <taxon>Embryophyta</taxon>
        <taxon>Tracheophyta</taxon>
        <taxon>Spermatophyta</taxon>
        <taxon>Magnoliopsida</taxon>
        <taxon>eudicotyledons</taxon>
        <taxon>Gunneridae</taxon>
        <taxon>Pentapetalae</taxon>
        <taxon>rosids</taxon>
        <taxon>fabids</taxon>
        <taxon>Malpighiales</taxon>
        <taxon>Passifloraceae</taxon>
        <taxon>Turnera</taxon>
    </lineage>
</organism>
<dbReference type="EMBL" id="JAKUCV010004061">
    <property type="protein sequence ID" value="KAJ4836635.1"/>
    <property type="molecule type" value="Genomic_DNA"/>
</dbReference>
<dbReference type="Pfam" id="PF01095">
    <property type="entry name" value="Pectinesterase"/>
    <property type="match status" value="1"/>
</dbReference>
<dbReference type="FunFam" id="2.160.20.10:FF:000001">
    <property type="entry name" value="Pectinesterase"/>
    <property type="match status" value="1"/>
</dbReference>
<evidence type="ECO:0000256" key="6">
    <source>
        <dbReference type="ARBA" id="ARBA00022801"/>
    </source>
</evidence>
<dbReference type="InterPro" id="IPR006501">
    <property type="entry name" value="Pectinesterase_inhib_dom"/>
</dbReference>
<dbReference type="SUPFAM" id="SSF101148">
    <property type="entry name" value="Plant invertase/pectin methylesterase inhibitor"/>
    <property type="match status" value="1"/>
</dbReference>
<name>A0A9Q0FS26_9ROSI</name>
<dbReference type="GO" id="GO:0042545">
    <property type="term" value="P:cell wall modification"/>
    <property type="evidence" value="ECO:0007669"/>
    <property type="project" value="UniProtKB-UniRule"/>
</dbReference>
<feature type="transmembrane region" description="Helical" evidence="10">
    <location>
        <begin position="23"/>
        <end position="43"/>
    </location>
</feature>
<comment type="pathway">
    <text evidence="2 9">Glycan metabolism; pectin degradation; 2-dehydro-3-deoxy-D-gluconate from pectin: step 1/5.</text>
</comment>
<comment type="similarity">
    <text evidence="3">In the N-terminal section; belongs to the PMEI family.</text>
</comment>
<keyword evidence="7 9" id="KW-0063">Aspartyl esterase</keyword>
<evidence type="ECO:0000256" key="5">
    <source>
        <dbReference type="ARBA" id="ARBA00022512"/>
    </source>
</evidence>
<comment type="subcellular location">
    <subcellularLocation>
        <location evidence="1 9">Secreted</location>
        <location evidence="1 9">Cell wall</location>
    </subcellularLocation>
</comment>
<keyword evidence="10" id="KW-0812">Transmembrane</keyword>
<dbReference type="SUPFAM" id="SSF51126">
    <property type="entry name" value="Pectin lyase-like"/>
    <property type="match status" value="1"/>
</dbReference>
<feature type="domain" description="Pectinesterase inhibitor" evidence="11">
    <location>
        <begin position="48"/>
        <end position="197"/>
    </location>
</feature>
<dbReference type="InterPro" id="IPR035513">
    <property type="entry name" value="Invertase/methylesterase_inhib"/>
</dbReference>
<evidence type="ECO:0000259" key="11">
    <source>
        <dbReference type="SMART" id="SM00856"/>
    </source>
</evidence>
<evidence type="ECO:0000256" key="2">
    <source>
        <dbReference type="ARBA" id="ARBA00005184"/>
    </source>
</evidence>
<keyword evidence="6 9" id="KW-0378">Hydrolase</keyword>
<protein>
    <recommendedName>
        <fullName evidence="9">Pectinesterase</fullName>
        <ecNumber evidence="9">3.1.1.11</ecNumber>
    </recommendedName>
</protein>
<dbReference type="Gene3D" id="1.20.140.40">
    <property type="entry name" value="Invertase/pectin methylesterase inhibitor family protein"/>
    <property type="match status" value="1"/>
</dbReference>
<dbReference type="InterPro" id="IPR000070">
    <property type="entry name" value="Pectinesterase_cat"/>
</dbReference>
<evidence type="ECO:0000256" key="7">
    <source>
        <dbReference type="ARBA" id="ARBA00023085"/>
    </source>
</evidence>
<dbReference type="CDD" id="cd15799">
    <property type="entry name" value="PMEI-like_4"/>
    <property type="match status" value="1"/>
</dbReference>
<keyword evidence="13" id="KW-1185">Reference proteome</keyword>
<evidence type="ECO:0000313" key="12">
    <source>
        <dbReference type="EMBL" id="KAJ4836635.1"/>
    </source>
</evidence>
<keyword evidence="9" id="KW-0964">Secreted</keyword>
<dbReference type="GO" id="GO:0004857">
    <property type="term" value="F:enzyme inhibitor activity"/>
    <property type="evidence" value="ECO:0007669"/>
    <property type="project" value="InterPro"/>
</dbReference>
<keyword evidence="9" id="KW-0961">Cell wall biogenesis/degradation</keyword>
<dbReference type="GO" id="GO:0030599">
    <property type="term" value="F:pectinesterase activity"/>
    <property type="evidence" value="ECO:0007669"/>
    <property type="project" value="UniProtKB-UniRule"/>
</dbReference>
<dbReference type="InterPro" id="IPR011050">
    <property type="entry name" value="Pectin_lyase_fold/virulence"/>
</dbReference>
<reference evidence="12" key="2">
    <citation type="journal article" date="2023" name="Plants (Basel)">
        <title>Annotation of the Turnera subulata (Passifloraceae) Draft Genome Reveals the S-Locus Evolved after the Divergence of Turneroideae from Passifloroideae in a Stepwise Manner.</title>
        <authorList>
            <person name="Henning P.M."/>
            <person name="Roalson E.H."/>
            <person name="Mir W."/>
            <person name="McCubbin A.G."/>
            <person name="Shore J.S."/>
        </authorList>
    </citation>
    <scope>NUCLEOTIDE SEQUENCE</scope>
    <source>
        <strain evidence="12">F60SS</strain>
    </source>
</reference>